<organism evidence="1 2">
    <name type="scientific">Cocos nucifera</name>
    <name type="common">Coconut palm</name>
    <dbReference type="NCBI Taxonomy" id="13894"/>
    <lineage>
        <taxon>Eukaryota</taxon>
        <taxon>Viridiplantae</taxon>
        <taxon>Streptophyta</taxon>
        <taxon>Embryophyta</taxon>
        <taxon>Tracheophyta</taxon>
        <taxon>Spermatophyta</taxon>
        <taxon>Magnoliopsida</taxon>
        <taxon>Liliopsida</taxon>
        <taxon>Arecaceae</taxon>
        <taxon>Arecoideae</taxon>
        <taxon>Cocoseae</taxon>
        <taxon>Attaleinae</taxon>
        <taxon>Cocos</taxon>
    </lineage>
</organism>
<sequence>MWEKESEDWVALGRLTDELPRSPCQLIAIGRSIGVIGEGLSTVFIDVHKAVKVGGMLACSSVGPNFDFECDSVFSCNPITI</sequence>
<protein>
    <submittedName>
        <fullName evidence="1">Putative F-box/kelch-repeat protein SKIP4</fullName>
    </submittedName>
</protein>
<dbReference type="AlphaFoldDB" id="A0A8K0N7G9"/>
<name>A0A8K0N7G9_COCNU</name>
<dbReference type="OrthoDB" id="68328at2759"/>
<evidence type="ECO:0000313" key="1">
    <source>
        <dbReference type="EMBL" id="KAG1361320.1"/>
    </source>
</evidence>
<keyword evidence="2" id="KW-1185">Reference proteome</keyword>
<gene>
    <name evidence="1" type="ORF">COCNU_09G007830</name>
</gene>
<proteinExistence type="predicted"/>
<dbReference type="Proteomes" id="UP000797356">
    <property type="component" value="Chromosome 9"/>
</dbReference>
<reference evidence="1" key="2">
    <citation type="submission" date="2019-07" db="EMBL/GenBank/DDBJ databases">
        <authorList>
            <person name="Yang Y."/>
            <person name="Bocs S."/>
            <person name="Baudouin L."/>
        </authorList>
    </citation>
    <scope>NUCLEOTIDE SEQUENCE</scope>
    <source>
        <tissue evidence="1">Spear leaf of Hainan Tall coconut</tissue>
    </source>
</reference>
<reference evidence="1" key="1">
    <citation type="journal article" date="2017" name="Gigascience">
        <title>The genome draft of coconut (Cocos nucifera).</title>
        <authorList>
            <person name="Xiao Y."/>
            <person name="Xu P."/>
            <person name="Fan H."/>
            <person name="Baudouin L."/>
            <person name="Xia W."/>
            <person name="Bocs S."/>
            <person name="Xu J."/>
            <person name="Li Q."/>
            <person name="Guo A."/>
            <person name="Zhou L."/>
            <person name="Li J."/>
            <person name="Wu Y."/>
            <person name="Ma Z."/>
            <person name="Armero A."/>
            <person name="Issali A.E."/>
            <person name="Liu N."/>
            <person name="Peng M."/>
            <person name="Yang Y."/>
        </authorList>
    </citation>
    <scope>NUCLEOTIDE SEQUENCE</scope>
    <source>
        <tissue evidence="1">Spear leaf of Hainan Tall coconut</tissue>
    </source>
</reference>
<accession>A0A8K0N7G9</accession>
<comment type="caution">
    <text evidence="1">The sequence shown here is derived from an EMBL/GenBank/DDBJ whole genome shotgun (WGS) entry which is preliminary data.</text>
</comment>
<dbReference type="EMBL" id="CM017880">
    <property type="protein sequence ID" value="KAG1361320.1"/>
    <property type="molecule type" value="Genomic_DNA"/>
</dbReference>
<evidence type="ECO:0000313" key="2">
    <source>
        <dbReference type="Proteomes" id="UP000797356"/>
    </source>
</evidence>